<evidence type="ECO:0000256" key="6">
    <source>
        <dbReference type="SAM" id="Phobius"/>
    </source>
</evidence>
<evidence type="ECO:0000256" key="5">
    <source>
        <dbReference type="ARBA" id="ARBA00023136"/>
    </source>
</evidence>
<feature type="transmembrane region" description="Helical" evidence="6">
    <location>
        <begin position="130"/>
        <end position="150"/>
    </location>
</feature>
<feature type="transmembrane region" description="Helical" evidence="6">
    <location>
        <begin position="77"/>
        <end position="95"/>
    </location>
</feature>
<evidence type="ECO:0000313" key="7">
    <source>
        <dbReference type="EMBL" id="MDY0408546.1"/>
    </source>
</evidence>
<dbReference type="PANTHER" id="PTHR21716">
    <property type="entry name" value="TRANSMEMBRANE PROTEIN"/>
    <property type="match status" value="1"/>
</dbReference>
<organism evidence="7 8">
    <name type="scientific">Paracerasibacillus soli</name>
    <dbReference type="NCBI Taxonomy" id="480284"/>
    <lineage>
        <taxon>Bacteria</taxon>
        <taxon>Bacillati</taxon>
        <taxon>Bacillota</taxon>
        <taxon>Bacilli</taxon>
        <taxon>Bacillales</taxon>
        <taxon>Bacillaceae</taxon>
        <taxon>Paracerasibacillus</taxon>
    </lineage>
</organism>
<evidence type="ECO:0000256" key="2">
    <source>
        <dbReference type="ARBA" id="ARBA00009773"/>
    </source>
</evidence>
<dbReference type="InterPro" id="IPR002549">
    <property type="entry name" value="AI-2E-like"/>
</dbReference>
<evidence type="ECO:0000256" key="1">
    <source>
        <dbReference type="ARBA" id="ARBA00004141"/>
    </source>
</evidence>
<proteinExistence type="inferred from homology"/>
<evidence type="ECO:0000313" key="8">
    <source>
        <dbReference type="Proteomes" id="UP001275315"/>
    </source>
</evidence>
<reference evidence="7 8" key="1">
    <citation type="submission" date="2023-10" db="EMBL/GenBank/DDBJ databases">
        <title>Virgibacillus soli CC-YMP-6 genome.</title>
        <authorList>
            <person name="Miliotis G."/>
            <person name="Sengupta P."/>
            <person name="Hameed A."/>
            <person name="Chuvochina M."/>
            <person name="Mcdonagh F."/>
            <person name="Simpson A.C."/>
            <person name="Singh N.K."/>
            <person name="Rekha P.D."/>
            <person name="Raman K."/>
            <person name="Hugenholtz P."/>
            <person name="Venkateswaran K."/>
        </authorList>
    </citation>
    <scope>NUCLEOTIDE SEQUENCE [LARGE SCALE GENOMIC DNA]</scope>
    <source>
        <strain evidence="7 8">CC-YMP-6</strain>
    </source>
</reference>
<evidence type="ECO:0000256" key="3">
    <source>
        <dbReference type="ARBA" id="ARBA00022692"/>
    </source>
</evidence>
<protein>
    <submittedName>
        <fullName evidence="7">AI-2E family transporter</fullName>
    </submittedName>
</protein>
<evidence type="ECO:0000256" key="4">
    <source>
        <dbReference type="ARBA" id="ARBA00022989"/>
    </source>
</evidence>
<accession>A0ABU5CQ93</accession>
<comment type="similarity">
    <text evidence="2">Belongs to the autoinducer-2 exporter (AI-2E) (TC 2.A.86) family.</text>
</comment>
<gene>
    <name evidence="7" type="ORF">RWD45_08205</name>
</gene>
<dbReference type="Proteomes" id="UP001275315">
    <property type="component" value="Unassembled WGS sequence"/>
</dbReference>
<sequence>MVSLYIGFIHYLLNSYEILMSIYHSCCNCTNRLSIKFMNQPLFYQRQSMTSWTKLLQKSETDIESFIGKIIGGITKIFDTIVLLTVIPVLVFYFLNDYEKIKSYVKSLLPERYQAQCSDMIHAIDKSLGGYIRGQFIICFFVGFTTYIAFQFLGIKYPLLLAIIMGLTNIIPYFGPIIGAIPVLAITITISTKLVIYALIAIFIIQLIEGNLLSPYIVGKSTAIHPIIIIFVLLLGGQISGVLGMIFAVPILTIIKVMTNHVMTISRKN</sequence>
<keyword evidence="3 6" id="KW-0812">Transmembrane</keyword>
<comment type="subcellular location">
    <subcellularLocation>
        <location evidence="1">Membrane</location>
        <topology evidence="1">Multi-pass membrane protein</topology>
    </subcellularLocation>
</comment>
<keyword evidence="8" id="KW-1185">Reference proteome</keyword>
<name>A0ABU5CQ93_9BACI</name>
<comment type="caution">
    <text evidence="7">The sequence shown here is derived from an EMBL/GenBank/DDBJ whole genome shotgun (WGS) entry which is preliminary data.</text>
</comment>
<keyword evidence="5 6" id="KW-0472">Membrane</keyword>
<keyword evidence="4 6" id="KW-1133">Transmembrane helix</keyword>
<dbReference type="Pfam" id="PF01594">
    <property type="entry name" value="AI-2E_transport"/>
    <property type="match status" value="1"/>
</dbReference>
<dbReference type="EMBL" id="JAWDIQ010000001">
    <property type="protein sequence ID" value="MDY0408546.1"/>
    <property type="molecule type" value="Genomic_DNA"/>
</dbReference>
<dbReference type="PANTHER" id="PTHR21716:SF15">
    <property type="entry name" value="TRANSPORT PROTEIN YRRI-RELATED"/>
    <property type="match status" value="1"/>
</dbReference>